<proteinExistence type="predicted"/>
<dbReference type="Proteomes" id="UP001201812">
    <property type="component" value="Unassembled WGS sequence"/>
</dbReference>
<name>A0AAD4QUC3_9BILA</name>
<comment type="caution">
    <text evidence="1">The sequence shown here is derived from an EMBL/GenBank/DDBJ whole genome shotgun (WGS) entry which is preliminary data.</text>
</comment>
<keyword evidence="2" id="KW-1185">Reference proteome</keyword>
<dbReference type="AlphaFoldDB" id="A0AAD4QUC3"/>
<reference evidence="1" key="1">
    <citation type="submission" date="2022-01" db="EMBL/GenBank/DDBJ databases">
        <title>Genome Sequence Resource for Two Populations of Ditylenchus destructor, the Migratory Endoparasitic Phytonematode.</title>
        <authorList>
            <person name="Zhang H."/>
            <person name="Lin R."/>
            <person name="Xie B."/>
        </authorList>
    </citation>
    <scope>NUCLEOTIDE SEQUENCE</scope>
    <source>
        <strain evidence="1">BazhouSP</strain>
    </source>
</reference>
<protein>
    <submittedName>
        <fullName evidence="1">Uncharacterized protein</fullName>
    </submittedName>
</protein>
<sequence length="297" mass="34285">MNASLFLSNYTFLTRQNSGNEQSCLEEILESDSNAQTDIGIAIIMHSDAANQDYALIKMFDKMLSSGEYNEWIGHNGYSKQIHRPYTTHVQNSKMRIGQYFFRILMDPFIYIRYLELNPQKDVFSLLAGAFNPDRARLQCEQLVIRFNAVSQKFMDWIKDNVRCDQFLINGHNDSNYDEELLDFFLTGAPCTSAINVGTYDLSKVLVDLVQKFMALKNRDEYHLVESISGYVNDRGVVKELKRNCAKFTAEEEQFEEKYGARHIIGFINNDIQKKLTLNARNYPYGSSSFSIKITNL</sequence>
<evidence type="ECO:0000313" key="1">
    <source>
        <dbReference type="EMBL" id="KAI1696126.1"/>
    </source>
</evidence>
<organism evidence="1 2">
    <name type="scientific">Ditylenchus destructor</name>
    <dbReference type="NCBI Taxonomy" id="166010"/>
    <lineage>
        <taxon>Eukaryota</taxon>
        <taxon>Metazoa</taxon>
        <taxon>Ecdysozoa</taxon>
        <taxon>Nematoda</taxon>
        <taxon>Chromadorea</taxon>
        <taxon>Rhabditida</taxon>
        <taxon>Tylenchina</taxon>
        <taxon>Tylenchomorpha</taxon>
        <taxon>Sphaerularioidea</taxon>
        <taxon>Anguinidae</taxon>
        <taxon>Anguininae</taxon>
        <taxon>Ditylenchus</taxon>
    </lineage>
</organism>
<gene>
    <name evidence="1" type="ORF">DdX_19215</name>
</gene>
<evidence type="ECO:0000313" key="2">
    <source>
        <dbReference type="Proteomes" id="UP001201812"/>
    </source>
</evidence>
<dbReference type="EMBL" id="JAKKPZ010000348">
    <property type="protein sequence ID" value="KAI1696126.1"/>
    <property type="molecule type" value="Genomic_DNA"/>
</dbReference>
<accession>A0AAD4QUC3</accession>